<protein>
    <submittedName>
        <fullName evidence="3">Uncharacterized protein</fullName>
    </submittedName>
</protein>
<name>A0A564G634_9HYPH</name>
<sequence>MSEVPAPAAAPPRSLSAHQINGRLTELTRQRDVAQAHCVILAGEKAEALDLIKTLQAEVEAQQALIEGLRNQRVNGHDSP</sequence>
<dbReference type="EMBL" id="BPQI01000200">
    <property type="protein sequence ID" value="GJD59289.1"/>
    <property type="molecule type" value="Genomic_DNA"/>
</dbReference>
<evidence type="ECO:0000313" key="3">
    <source>
        <dbReference type="EMBL" id="VUF16013.1"/>
    </source>
</evidence>
<reference evidence="2" key="3">
    <citation type="submission" date="2021-08" db="EMBL/GenBank/DDBJ databases">
        <authorList>
            <person name="Tani A."/>
            <person name="Ola A."/>
            <person name="Ogura Y."/>
            <person name="Katsura K."/>
            <person name="Hayashi T."/>
        </authorList>
    </citation>
    <scope>NUCLEOTIDE SEQUENCE</scope>
    <source>
        <strain evidence="2">DSM 22415</strain>
    </source>
</reference>
<dbReference type="Proteomes" id="UP001055303">
    <property type="component" value="Unassembled WGS sequence"/>
</dbReference>
<evidence type="ECO:0000256" key="1">
    <source>
        <dbReference type="SAM" id="Coils"/>
    </source>
</evidence>
<accession>A0A564G634</accession>
<gene>
    <name evidence="2" type="ORF">IFDJLNFL_5217</name>
    <name evidence="3" type="ORF">MTDSW087_05762</name>
</gene>
<feature type="coiled-coil region" evidence="1">
    <location>
        <begin position="45"/>
        <end position="72"/>
    </location>
</feature>
<reference evidence="3 4" key="1">
    <citation type="submission" date="2019-06" db="EMBL/GenBank/DDBJ databases">
        <authorList>
            <person name="Rodrigo-Torres L."/>
            <person name="Arahal R. D."/>
            <person name="Lucena T."/>
        </authorList>
    </citation>
    <scope>NUCLEOTIDE SEQUENCE [LARGE SCALE GENOMIC DNA]</scope>
    <source>
        <strain evidence="3 4">SW08-7</strain>
    </source>
</reference>
<keyword evidence="1" id="KW-0175">Coiled coil</keyword>
<evidence type="ECO:0000313" key="4">
    <source>
        <dbReference type="Proteomes" id="UP000401717"/>
    </source>
</evidence>
<dbReference type="EMBL" id="CABFVH010000085">
    <property type="protein sequence ID" value="VUF16013.1"/>
    <property type="molecule type" value="Genomic_DNA"/>
</dbReference>
<dbReference type="RefSeq" id="WP_144769110.1">
    <property type="nucleotide sequence ID" value="NZ_BPQI01000200.1"/>
</dbReference>
<reference evidence="2" key="2">
    <citation type="journal article" date="2021" name="Front. Microbiol.">
        <title>Comprehensive Comparative Genomics and Phenotyping of Methylobacterium Species.</title>
        <authorList>
            <person name="Alessa O."/>
            <person name="Ogura Y."/>
            <person name="Fujitani Y."/>
            <person name="Takami H."/>
            <person name="Hayashi T."/>
            <person name="Sahin N."/>
            <person name="Tani A."/>
        </authorList>
    </citation>
    <scope>NUCLEOTIDE SEQUENCE</scope>
    <source>
        <strain evidence="2">DSM 22415</strain>
    </source>
</reference>
<dbReference type="Proteomes" id="UP000401717">
    <property type="component" value="Unassembled WGS sequence"/>
</dbReference>
<organism evidence="3 4">
    <name type="scientific">Methylobacterium dankookense</name>
    <dbReference type="NCBI Taxonomy" id="560405"/>
    <lineage>
        <taxon>Bacteria</taxon>
        <taxon>Pseudomonadati</taxon>
        <taxon>Pseudomonadota</taxon>
        <taxon>Alphaproteobacteria</taxon>
        <taxon>Hyphomicrobiales</taxon>
        <taxon>Methylobacteriaceae</taxon>
        <taxon>Methylobacterium</taxon>
    </lineage>
</organism>
<dbReference type="AlphaFoldDB" id="A0A564G634"/>
<keyword evidence="5" id="KW-1185">Reference proteome</keyword>
<proteinExistence type="predicted"/>
<evidence type="ECO:0000313" key="2">
    <source>
        <dbReference type="EMBL" id="GJD59289.1"/>
    </source>
</evidence>
<dbReference type="OrthoDB" id="8025629at2"/>
<evidence type="ECO:0000313" key="5">
    <source>
        <dbReference type="Proteomes" id="UP001055303"/>
    </source>
</evidence>